<dbReference type="NCBIfam" id="NF010460">
    <property type="entry name" value="PRK13885.1"/>
    <property type="match status" value="1"/>
</dbReference>
<gene>
    <name evidence="4" type="primary">trbG</name>
    <name evidence="5" type="ORF">HKB35_19310</name>
</gene>
<keyword evidence="2 3" id="KW-0732">Signal</keyword>
<accession>A0A510BQK8</accession>
<dbReference type="AlphaFoldDB" id="A0A510BQK8"/>
<evidence type="ECO:0000313" key="4">
    <source>
        <dbReference type="EMBL" id="AXQ85538.1"/>
    </source>
</evidence>
<evidence type="ECO:0000256" key="1">
    <source>
        <dbReference type="ARBA" id="ARBA00006135"/>
    </source>
</evidence>
<dbReference type="Pfam" id="PF03524">
    <property type="entry name" value="CagX"/>
    <property type="match status" value="1"/>
</dbReference>
<dbReference type="InterPro" id="IPR033645">
    <property type="entry name" value="VirB9/CagX/TrbG_C"/>
</dbReference>
<dbReference type="Gene3D" id="2.60.40.2500">
    <property type="match status" value="1"/>
</dbReference>
<dbReference type="EMBL" id="JABCMA010000029">
    <property type="protein sequence ID" value="NMR75768.1"/>
    <property type="molecule type" value="Genomic_DNA"/>
</dbReference>
<dbReference type="InterPro" id="IPR010258">
    <property type="entry name" value="Conjugal_tfr_TrbG/VirB9/CagX"/>
</dbReference>
<evidence type="ECO:0000256" key="3">
    <source>
        <dbReference type="SAM" id="SignalP"/>
    </source>
</evidence>
<dbReference type="RefSeq" id="WP_169628991.1">
    <property type="nucleotide sequence ID" value="NZ_JABCMA010000029.1"/>
</dbReference>
<sequence>MNKQLSAVILGTALLVPSLAKIANANGLEDKYFSNNNPTLTQQERQALAIAKKWQAGNGNGGIRPFSGRNGSIQYVFGVQSPSVVCAVLQVCDIALQPGEYVNSIQLGDTARWNVEPAISGTGAAETQHLLIKPLDVGLETSLVVTTDRRVYHIRLRSHRKEYMPQVSFTYPEDALAKWETIRTRERQHREDNTIPSTREYLGDLSFDYQVSGSAAWKPVRVFNDGHKTIIQMPKAMQQADAPTLLVVRNDGGWFSDAETEMVNYRVQGDRYIVDTVFKKAILISGVGSRQDKITITKEGK</sequence>
<evidence type="ECO:0000313" key="5">
    <source>
        <dbReference type="EMBL" id="NMR75768.1"/>
    </source>
</evidence>
<protein>
    <submittedName>
        <fullName evidence="4 5">Conjugative transfer protein TrbG</fullName>
    </submittedName>
</protein>
<feature type="chain" id="PRO_5036363141" evidence="3">
    <location>
        <begin position="26"/>
        <end position="301"/>
    </location>
</feature>
<dbReference type="CDD" id="cd06911">
    <property type="entry name" value="VirB9_CagX_TrbG"/>
    <property type="match status" value="1"/>
</dbReference>
<dbReference type="NCBIfam" id="TIGR02775">
    <property type="entry name" value="TrbG_Ti"/>
    <property type="match status" value="1"/>
</dbReference>
<evidence type="ECO:0000256" key="2">
    <source>
        <dbReference type="ARBA" id="ARBA00022729"/>
    </source>
</evidence>
<name>A0A510BQK8_VIBAL</name>
<dbReference type="InterPro" id="IPR038161">
    <property type="entry name" value="VirB9/CagX/TrbG_C_sf"/>
</dbReference>
<dbReference type="EMBL" id="MH548371">
    <property type="protein sequence ID" value="AXQ85538.1"/>
    <property type="molecule type" value="Genomic_DNA"/>
</dbReference>
<reference evidence="4" key="1">
    <citation type="submission" date="2018-06" db="EMBL/GenBank/DDBJ databases">
        <title>Genetic characterization of a blaCTX-M-14-carrying plasmid in Vibrio alginolyticus.</title>
        <authorList>
            <person name="Zheng Z."/>
            <person name="Li R."/>
            <person name="Chen S."/>
        </authorList>
    </citation>
    <scope>NUCLEOTIDE SEQUENCE</scope>
    <source>
        <strain evidence="4">Vb1636</strain>
        <plasmid evidence="4">pVb1636</plasmid>
    </source>
</reference>
<organism evidence="4">
    <name type="scientific">Vibrio alginolyticus</name>
    <dbReference type="NCBI Taxonomy" id="663"/>
    <lineage>
        <taxon>Bacteria</taxon>
        <taxon>Pseudomonadati</taxon>
        <taxon>Pseudomonadota</taxon>
        <taxon>Gammaproteobacteria</taxon>
        <taxon>Vibrionales</taxon>
        <taxon>Vibrionaceae</taxon>
        <taxon>Vibrio</taxon>
    </lineage>
</organism>
<dbReference type="InterPro" id="IPR014142">
    <property type="entry name" value="TrbG_Ti"/>
</dbReference>
<feature type="signal peptide" evidence="3">
    <location>
        <begin position="1"/>
        <end position="25"/>
    </location>
</feature>
<keyword evidence="4" id="KW-0614">Plasmid</keyword>
<reference evidence="5 6" key="2">
    <citation type="submission" date="2020-04" db="EMBL/GenBank/DDBJ databases">
        <title>Whole-genome sequencing of Vibrio spp. from China reveals different genetic environments of blaCTX-M-14 among diverse lineages.</title>
        <authorList>
            <person name="Zheng Z."/>
            <person name="Ye L."/>
            <person name="Chen S."/>
        </authorList>
    </citation>
    <scope>NUCLEOTIDE SEQUENCE [LARGE SCALE GENOMIC DNA]</scope>
    <source>
        <strain evidence="5 6">Vb1636</strain>
    </source>
</reference>
<proteinExistence type="inferred from homology"/>
<evidence type="ECO:0000313" key="6">
    <source>
        <dbReference type="Proteomes" id="UP000565155"/>
    </source>
</evidence>
<geneLocation type="plasmid" evidence="4">
    <name>pVb1636</name>
</geneLocation>
<comment type="similarity">
    <text evidence="1">Belongs to the TrbG/VirB9 family.</text>
</comment>
<dbReference type="Proteomes" id="UP000565155">
    <property type="component" value="Unassembled WGS sequence"/>
</dbReference>